<evidence type="ECO:0000256" key="13">
    <source>
        <dbReference type="ARBA" id="ARBA00034018"/>
    </source>
</evidence>
<evidence type="ECO:0000256" key="12">
    <source>
        <dbReference type="ARBA" id="ARBA00023136"/>
    </source>
</evidence>
<evidence type="ECO:0000313" key="20">
    <source>
        <dbReference type="Proteomes" id="UP000007635"/>
    </source>
</evidence>
<dbReference type="SUPFAM" id="SSF90123">
    <property type="entry name" value="ABC transporter transmembrane region"/>
    <property type="match status" value="2"/>
</dbReference>
<dbReference type="PANTHER" id="PTHR24223:SF176">
    <property type="entry name" value="ATP-BINDING CASSETTE SUB-FAMILY C MEMBER 2"/>
    <property type="match status" value="1"/>
</dbReference>
<dbReference type="InterPro" id="IPR003593">
    <property type="entry name" value="AAA+_ATPase"/>
</dbReference>
<protein>
    <recommendedName>
        <fullName evidence="21">ATP-binding cassette, sub-family C (CFTR/MRP), member 2</fullName>
    </recommendedName>
</protein>
<accession>A0AAQ4R4Q1</accession>
<evidence type="ECO:0008006" key="21">
    <source>
        <dbReference type="Google" id="ProtNLM"/>
    </source>
</evidence>
<dbReference type="SMART" id="SM00382">
    <property type="entry name" value="AAA"/>
    <property type="match status" value="2"/>
</dbReference>
<feature type="transmembrane region" description="Helical" evidence="16">
    <location>
        <begin position="993"/>
        <end position="1024"/>
    </location>
</feature>
<dbReference type="CDD" id="cd18595">
    <property type="entry name" value="ABC_6TM_MRP1_2_3_6_D1_like"/>
    <property type="match status" value="1"/>
</dbReference>
<organism evidence="19 20">
    <name type="scientific">Gasterosteus aculeatus aculeatus</name>
    <name type="common">three-spined stickleback</name>
    <dbReference type="NCBI Taxonomy" id="481459"/>
    <lineage>
        <taxon>Eukaryota</taxon>
        <taxon>Metazoa</taxon>
        <taxon>Chordata</taxon>
        <taxon>Craniata</taxon>
        <taxon>Vertebrata</taxon>
        <taxon>Euteleostomi</taxon>
        <taxon>Actinopterygii</taxon>
        <taxon>Neopterygii</taxon>
        <taxon>Teleostei</taxon>
        <taxon>Neoteleostei</taxon>
        <taxon>Acanthomorphata</taxon>
        <taxon>Eupercaria</taxon>
        <taxon>Perciformes</taxon>
        <taxon>Cottioidei</taxon>
        <taxon>Gasterosteales</taxon>
        <taxon>Gasterosteidae</taxon>
        <taxon>Gasterosteus</taxon>
    </lineage>
</organism>
<name>A0AAQ4R4Q1_GASAC</name>
<evidence type="ECO:0000259" key="17">
    <source>
        <dbReference type="PROSITE" id="PS50893"/>
    </source>
</evidence>
<evidence type="ECO:0000313" key="19">
    <source>
        <dbReference type="Ensembl" id="ENSGACP00000057583.1"/>
    </source>
</evidence>
<dbReference type="Proteomes" id="UP000007635">
    <property type="component" value="Chromosome VI"/>
</dbReference>
<feature type="domain" description="ABC transporter" evidence="17">
    <location>
        <begin position="1185"/>
        <end position="1419"/>
    </location>
</feature>
<dbReference type="InterPro" id="IPR011527">
    <property type="entry name" value="ABC1_TM_dom"/>
</dbReference>
<dbReference type="GeneTree" id="ENSGT00940000164383"/>
<dbReference type="Gene3D" id="1.20.1560.10">
    <property type="entry name" value="ABC transporter type 1, transmembrane domain"/>
    <property type="match status" value="2"/>
</dbReference>
<keyword evidence="7" id="KW-0547">Nucleotide-binding</keyword>
<evidence type="ECO:0000256" key="11">
    <source>
        <dbReference type="ARBA" id="ARBA00023055"/>
    </source>
</evidence>
<dbReference type="Pfam" id="PF00664">
    <property type="entry name" value="ABC_membrane"/>
    <property type="match status" value="2"/>
</dbReference>
<feature type="transmembrane region" description="Helical" evidence="16">
    <location>
        <begin position="460"/>
        <end position="489"/>
    </location>
</feature>
<reference evidence="19" key="3">
    <citation type="submission" date="2025-09" db="UniProtKB">
        <authorList>
            <consortium name="Ensembl"/>
        </authorList>
    </citation>
    <scope>IDENTIFICATION</scope>
</reference>
<evidence type="ECO:0000256" key="1">
    <source>
        <dbReference type="ARBA" id="ARBA00004651"/>
    </source>
</evidence>
<evidence type="ECO:0000256" key="15">
    <source>
        <dbReference type="ARBA" id="ARBA00047576"/>
    </source>
</evidence>
<dbReference type="PROSITE" id="PS50929">
    <property type="entry name" value="ABC_TM1F"/>
    <property type="match status" value="2"/>
</dbReference>
<comment type="similarity">
    <text evidence="2">Belongs to the ABC transporter superfamily. ABCC family. Conjugate transporter (TC 3.A.1.208) subfamily.</text>
</comment>
<feature type="transmembrane region" description="Helical" evidence="16">
    <location>
        <begin position="509"/>
        <end position="529"/>
    </location>
</feature>
<feature type="transmembrane region" description="Helical" evidence="16">
    <location>
        <begin position="791"/>
        <end position="812"/>
    </location>
</feature>
<dbReference type="GO" id="GO:0016324">
    <property type="term" value="C:apical plasma membrane"/>
    <property type="evidence" value="ECO:0007669"/>
    <property type="project" value="TreeGrafter"/>
</dbReference>
<evidence type="ECO:0000256" key="5">
    <source>
        <dbReference type="ARBA" id="ARBA00022692"/>
    </source>
</evidence>
<comment type="catalytic activity">
    <reaction evidence="15">
        <text>17beta-estradiol 17-O-(beta-D-glucuronate)(in) + ATP + H2O = 17beta-estradiol 17-O-(beta-D-glucuronate)(out) + ADP + phosphate + H(+)</text>
        <dbReference type="Rhea" id="RHEA:60128"/>
        <dbReference type="ChEBI" id="CHEBI:15377"/>
        <dbReference type="ChEBI" id="CHEBI:15378"/>
        <dbReference type="ChEBI" id="CHEBI:30616"/>
        <dbReference type="ChEBI" id="CHEBI:43474"/>
        <dbReference type="ChEBI" id="CHEBI:82961"/>
        <dbReference type="ChEBI" id="CHEBI:456216"/>
    </reaction>
    <physiologicalReaction direction="left-to-right" evidence="15">
        <dbReference type="Rhea" id="RHEA:60129"/>
    </physiologicalReaction>
</comment>
<keyword evidence="12 16" id="KW-0472">Membrane</keyword>
<dbReference type="CDD" id="cd18603">
    <property type="entry name" value="ABC_6TM_MRP1_2_3_6_D2_like"/>
    <property type="match status" value="1"/>
</dbReference>
<dbReference type="InterPro" id="IPR003439">
    <property type="entry name" value="ABC_transporter-like_ATP-bd"/>
</dbReference>
<comment type="catalytic activity">
    <reaction evidence="13">
        <text>ATP + H2O + xenobioticSide 1 = ADP + phosphate + xenobioticSide 2.</text>
        <dbReference type="EC" id="7.6.2.2"/>
    </reaction>
</comment>
<feature type="domain" description="ABC transmembrane type-1" evidence="18">
    <location>
        <begin position="867"/>
        <end position="1151"/>
    </location>
</feature>
<dbReference type="PANTHER" id="PTHR24223">
    <property type="entry name" value="ATP-BINDING CASSETTE SUB-FAMILY C"/>
    <property type="match status" value="1"/>
</dbReference>
<dbReference type="InterPro" id="IPR050173">
    <property type="entry name" value="ABC_transporter_C-like"/>
</dbReference>
<sequence>TCHICFVCTPQNASYLNREDPDLPVCVEQTVLVWIPLGFLWLCAPQHLVRRKRSVDSATLFLFWLLLVLCDIFPFQTLLREGLRLVRAETPSLCILKLFTPPPHIRLALIHLICNQQGEISDVPRFCLFYISFGLELIALILSAMADIPPEAQEVVKKNPEAGAAFLSRITFNWFSSMVVKGYKRPLVQEDMWELSDAESTAVINQRFQYFMESELRAARVRFQNRLKKQRETSKEKSPEEAFQNGLSNNLGKGISHDVLMMVGICLHVGTCDKSRYTWEGYMYAVLLLVVAILQSLFLQQYFQRCFVLGMKVRTAITAAVYKKALVVSNDTRKESTVGETVNLISADAQRFNDVTNFIHLLWSCPLQIVLAIVFLWFELGPSVLAGLAVMVLMGPINGLLATKARKIQIENMKFKDKRLKIMNEILNGIKILKLYAWETSFQAQVDGIRGEELKVMRKFAYLTSVSTFIFSSAPALVSLATFAVFVGVSPDNVLTAEKAFTSISLFNILRFPLAMLPMLIAAIVQTTVSRKRLEKFLSGEDLESDIVRHDLSFGMSIIIIATRLSADISLDIKPGKLVAVVGAVGSGKSSLMSALLGEMYSNKGFINIQGSLAFVPQQAWIQNATLRDNILFGSSHEDRRFQGVIQACALAPDLELLQGGDLTEIGEKGINLSGGQKQRVSLARAAYSQADIYLLDDPLSAVDSHVGKHLFDEVIGPNGLLKDKTRILVTHGVSFLPYVDEIVVLVNGEVSEVGSYNSLRASRGAFSEFLDTYSLQLQDLMSKLYLPQHLLFSCTHKVCVCFLYLFGIFIFSSVRLRTNSSLKKSDDVGDLKKGQRLIEKEAMETGKVKFSVYLEYLRAMGWGYTVMVFLVYFIQNVAFIGQNLWLSDWTNDAVEYYNMTYPSWKRDTRVGVFGVLGVAQGLFVFLGTLLMANASVDASRTLHSRLLNNILRVPMVFFDTTPIGRVVNRFAKDIFTVDEAIPQSFRSWLLCLLGVLGTLFVICLATPFFTIVIIPLTVLYYFVQRFYVATSRQLRRLDSVSRSPIYSHFSETVSGLSVIRAYGHQERFLKHNETIIDENLKSLYPWIVSNRWLAIRLEFLGNLVVFFAALFAVISRDSLDSGLVGLSISYALNVTQTLNWLVRMTSELENNIVAVERVSEYSGLENEWVTDTRPPEKWPEQGRLQFDNYKVRYRPGLDLVLHGITCDINSTEKIGIVGRTGAGKSSLTNCLFRIIEAAEGRILIDDVDISTIGLHDLRNRLTIIPQDPVLFSGTLRMNLDPFDKFSDEEIWRVLELSHLKDYAAGLQEGLQHEVAEGGENLSVGQRQLLCLARALLRRTRILILDEATAAVDLETDDLIQNTIRKEFSHCTVLTIAHRLHSIMDSSRVMVLDAGRIVEFDSPSNLLQKHGHFYAMAKDAGINQEDTTVL</sequence>
<keyword evidence="9" id="KW-1278">Translocase</keyword>
<dbReference type="InterPro" id="IPR017871">
    <property type="entry name" value="ABC_transporter-like_CS"/>
</dbReference>
<evidence type="ECO:0000256" key="4">
    <source>
        <dbReference type="ARBA" id="ARBA00022475"/>
    </source>
</evidence>
<evidence type="ECO:0000256" key="8">
    <source>
        <dbReference type="ARBA" id="ARBA00022840"/>
    </source>
</evidence>
<keyword evidence="10 16" id="KW-1133">Transmembrane helix</keyword>
<reference evidence="19 20" key="1">
    <citation type="journal article" date="2021" name="G3 (Bethesda)">
        <title>Improved contiguity of the threespine stickleback genome using long-read sequencing.</title>
        <authorList>
            <person name="Nath S."/>
            <person name="Shaw D.E."/>
            <person name="White M.A."/>
        </authorList>
    </citation>
    <scope>NUCLEOTIDE SEQUENCE [LARGE SCALE GENOMIC DNA]</scope>
    <source>
        <strain evidence="19 20">Lake Benthic</strain>
    </source>
</reference>
<feature type="domain" description="ABC transmembrane type-1" evidence="18">
    <location>
        <begin position="284"/>
        <end position="526"/>
    </location>
</feature>
<keyword evidence="6" id="KW-0677">Repeat</keyword>
<keyword evidence="8" id="KW-0067">ATP-binding</keyword>
<dbReference type="InterPro" id="IPR036640">
    <property type="entry name" value="ABC1_TM_sf"/>
</dbReference>
<keyword evidence="5 16" id="KW-0812">Transmembrane</keyword>
<evidence type="ECO:0000256" key="2">
    <source>
        <dbReference type="ARBA" id="ARBA00009726"/>
    </source>
</evidence>
<keyword evidence="3" id="KW-0813">Transport</keyword>
<dbReference type="PROSITE" id="PS00211">
    <property type="entry name" value="ABC_TRANSPORTER_1"/>
    <property type="match status" value="2"/>
</dbReference>
<dbReference type="CDD" id="cd03244">
    <property type="entry name" value="ABCC_MRP_domain2"/>
    <property type="match status" value="1"/>
</dbReference>
<evidence type="ECO:0000256" key="6">
    <source>
        <dbReference type="ARBA" id="ARBA00022737"/>
    </source>
</evidence>
<dbReference type="GO" id="GO:0016887">
    <property type="term" value="F:ATP hydrolysis activity"/>
    <property type="evidence" value="ECO:0007669"/>
    <property type="project" value="InterPro"/>
</dbReference>
<feature type="transmembrane region" description="Helical" evidence="16">
    <location>
        <begin position="1100"/>
        <end position="1117"/>
    </location>
</feature>
<evidence type="ECO:0000256" key="10">
    <source>
        <dbReference type="ARBA" id="ARBA00022989"/>
    </source>
</evidence>
<dbReference type="Pfam" id="PF00005">
    <property type="entry name" value="ABC_tran"/>
    <property type="match status" value="2"/>
</dbReference>
<evidence type="ECO:0000259" key="18">
    <source>
        <dbReference type="PROSITE" id="PS50929"/>
    </source>
</evidence>
<comment type="catalytic activity">
    <reaction evidence="14">
        <text>leukotriene C4(in) + ATP + H2O = leukotriene C4(out) + ADP + phosphate + H(+)</text>
        <dbReference type="Rhea" id="RHEA:38963"/>
        <dbReference type="ChEBI" id="CHEBI:15377"/>
        <dbReference type="ChEBI" id="CHEBI:15378"/>
        <dbReference type="ChEBI" id="CHEBI:30616"/>
        <dbReference type="ChEBI" id="CHEBI:43474"/>
        <dbReference type="ChEBI" id="CHEBI:57973"/>
        <dbReference type="ChEBI" id="CHEBI:456216"/>
    </reaction>
    <physiologicalReaction direction="left-to-right" evidence="14">
        <dbReference type="Rhea" id="RHEA:38964"/>
    </physiologicalReaction>
</comment>
<evidence type="ECO:0000256" key="9">
    <source>
        <dbReference type="ARBA" id="ARBA00022967"/>
    </source>
</evidence>
<dbReference type="CDD" id="cd03250">
    <property type="entry name" value="ABCC_MRP_domain1"/>
    <property type="match status" value="1"/>
</dbReference>
<evidence type="ECO:0000256" key="14">
    <source>
        <dbReference type="ARBA" id="ARBA00047523"/>
    </source>
</evidence>
<dbReference type="FunFam" id="1.20.1560.10:FF:000007">
    <property type="entry name" value="ATP-binding cassette subfamily C member 1"/>
    <property type="match status" value="1"/>
</dbReference>
<proteinExistence type="inferred from homology"/>
<comment type="subcellular location">
    <subcellularLocation>
        <location evidence="1">Cell membrane</location>
        <topology evidence="1">Multi-pass membrane protein</topology>
    </subcellularLocation>
</comment>
<dbReference type="PROSITE" id="PS50893">
    <property type="entry name" value="ABC_TRANSPORTER_2"/>
    <property type="match status" value="2"/>
</dbReference>
<feature type="transmembrane region" description="Helical" evidence="16">
    <location>
        <begin position="911"/>
        <end position="933"/>
    </location>
</feature>
<dbReference type="FunFam" id="3.40.50.300:FF:000293">
    <property type="entry name" value="ATP binding cassette subfamily C member 1"/>
    <property type="match status" value="1"/>
</dbReference>
<dbReference type="FunFam" id="1.20.1560.10:FF:000001">
    <property type="entry name" value="ATP-binding cassette subfamily C member 1"/>
    <property type="match status" value="1"/>
</dbReference>
<feature type="transmembrane region" description="Helical" evidence="16">
    <location>
        <begin position="857"/>
        <end position="875"/>
    </location>
</feature>
<dbReference type="SUPFAM" id="SSF52540">
    <property type="entry name" value="P-loop containing nucleoside triphosphate hydrolases"/>
    <property type="match status" value="2"/>
</dbReference>
<feature type="transmembrane region" description="Helical" evidence="16">
    <location>
        <begin position="358"/>
        <end position="378"/>
    </location>
</feature>
<dbReference type="GO" id="GO:0006869">
    <property type="term" value="P:lipid transport"/>
    <property type="evidence" value="ECO:0007669"/>
    <property type="project" value="UniProtKB-KW"/>
</dbReference>
<evidence type="ECO:0000256" key="16">
    <source>
        <dbReference type="SAM" id="Phobius"/>
    </source>
</evidence>
<dbReference type="InterPro" id="IPR027417">
    <property type="entry name" value="P-loop_NTPase"/>
</dbReference>
<keyword evidence="20" id="KW-1185">Reference proteome</keyword>
<feature type="transmembrane region" description="Helical" evidence="16">
    <location>
        <begin position="282"/>
        <end position="303"/>
    </location>
</feature>
<evidence type="ECO:0000256" key="3">
    <source>
        <dbReference type="ARBA" id="ARBA00022448"/>
    </source>
</evidence>
<dbReference type="GO" id="GO:0008559">
    <property type="term" value="F:ABC-type xenobiotic transporter activity"/>
    <property type="evidence" value="ECO:0007669"/>
    <property type="project" value="UniProtKB-EC"/>
</dbReference>
<dbReference type="FunFam" id="3.40.50.300:FF:000074">
    <property type="entry name" value="Multidrug resistance-associated protein 5 isoform 1"/>
    <property type="match status" value="1"/>
</dbReference>
<keyword evidence="11" id="KW-0445">Lipid transport</keyword>
<dbReference type="Ensembl" id="ENSGACT00000047555.1">
    <property type="protein sequence ID" value="ENSGACP00000057583.1"/>
    <property type="gene ID" value="ENSGACG00000007419.2"/>
</dbReference>
<feature type="transmembrane region" description="Helical" evidence="16">
    <location>
        <begin position="61"/>
        <end position="79"/>
    </location>
</feature>
<feature type="domain" description="ABC transporter" evidence="17">
    <location>
        <begin position="547"/>
        <end position="773"/>
    </location>
</feature>
<reference evidence="19" key="2">
    <citation type="submission" date="2025-08" db="UniProtKB">
        <authorList>
            <consortium name="Ensembl"/>
        </authorList>
    </citation>
    <scope>IDENTIFICATION</scope>
</reference>
<dbReference type="GO" id="GO:0005524">
    <property type="term" value="F:ATP binding"/>
    <property type="evidence" value="ECO:0007669"/>
    <property type="project" value="UniProtKB-KW"/>
</dbReference>
<dbReference type="Gene3D" id="3.40.50.300">
    <property type="entry name" value="P-loop containing nucleotide triphosphate hydrolases"/>
    <property type="match status" value="2"/>
</dbReference>
<feature type="transmembrane region" description="Helical" evidence="16">
    <location>
        <begin position="384"/>
        <end position="403"/>
    </location>
</feature>
<evidence type="ECO:0000256" key="7">
    <source>
        <dbReference type="ARBA" id="ARBA00022741"/>
    </source>
</evidence>
<keyword evidence="4" id="KW-1003">Cell membrane</keyword>